<organism evidence="11 12">
    <name type="scientific">Naasia lichenicola</name>
    <dbReference type="NCBI Taxonomy" id="2565933"/>
    <lineage>
        <taxon>Bacteria</taxon>
        <taxon>Bacillati</taxon>
        <taxon>Actinomycetota</taxon>
        <taxon>Actinomycetes</taxon>
        <taxon>Micrococcales</taxon>
        <taxon>Microbacteriaceae</taxon>
        <taxon>Naasia</taxon>
    </lineage>
</organism>
<dbReference type="PANTHER" id="PTHR42929:SF1">
    <property type="entry name" value="INNER MEMBRANE ABC TRANSPORTER PERMEASE PROTEIN YDCU-RELATED"/>
    <property type="match status" value="1"/>
</dbReference>
<gene>
    <name evidence="11" type="ORF">E6C64_04650</name>
</gene>
<keyword evidence="12" id="KW-1185">Reference proteome</keyword>
<dbReference type="InterPro" id="IPR035906">
    <property type="entry name" value="MetI-like_sf"/>
</dbReference>
<evidence type="ECO:0000256" key="5">
    <source>
        <dbReference type="ARBA" id="ARBA00022692"/>
    </source>
</evidence>
<reference evidence="11 12" key="1">
    <citation type="submission" date="2019-04" db="EMBL/GenBank/DDBJ databases">
        <authorList>
            <person name="Jiang L."/>
        </authorList>
    </citation>
    <scope>NUCLEOTIDE SEQUENCE [LARGE SCALE GENOMIC DNA]</scope>
    <source>
        <strain evidence="11 12">YIM 131853</strain>
    </source>
</reference>
<evidence type="ECO:0000256" key="2">
    <source>
        <dbReference type="ARBA" id="ARBA00007069"/>
    </source>
</evidence>
<keyword evidence="4" id="KW-1003">Cell membrane</keyword>
<feature type="transmembrane region" description="Helical" evidence="9">
    <location>
        <begin position="91"/>
        <end position="120"/>
    </location>
</feature>
<feature type="transmembrane region" description="Helical" evidence="9">
    <location>
        <begin position="227"/>
        <end position="249"/>
    </location>
</feature>
<keyword evidence="6 9" id="KW-1133">Transmembrane helix</keyword>
<evidence type="ECO:0000313" key="11">
    <source>
        <dbReference type="EMBL" id="THG32314.1"/>
    </source>
</evidence>
<evidence type="ECO:0000256" key="6">
    <source>
        <dbReference type="ARBA" id="ARBA00022989"/>
    </source>
</evidence>
<feature type="transmembrane region" description="Helical" evidence="9">
    <location>
        <begin position="288"/>
        <end position="310"/>
    </location>
</feature>
<dbReference type="Proteomes" id="UP000309133">
    <property type="component" value="Unassembled WGS sequence"/>
</dbReference>
<dbReference type="RefSeq" id="WP_136426479.1">
    <property type="nucleotide sequence ID" value="NZ_SSSM01000002.1"/>
</dbReference>
<evidence type="ECO:0000259" key="10">
    <source>
        <dbReference type="PROSITE" id="PS50928"/>
    </source>
</evidence>
<evidence type="ECO:0000256" key="8">
    <source>
        <dbReference type="SAM" id="MobiDB-lite"/>
    </source>
</evidence>
<dbReference type="Gene3D" id="1.10.3720.10">
    <property type="entry name" value="MetI-like"/>
    <property type="match status" value="1"/>
</dbReference>
<name>A0A4S4FPS2_9MICO</name>
<dbReference type="InterPro" id="IPR000515">
    <property type="entry name" value="MetI-like"/>
</dbReference>
<proteinExistence type="inferred from homology"/>
<dbReference type="SUPFAM" id="SSF161098">
    <property type="entry name" value="MetI-like"/>
    <property type="match status" value="1"/>
</dbReference>
<evidence type="ECO:0000256" key="7">
    <source>
        <dbReference type="ARBA" id="ARBA00023136"/>
    </source>
</evidence>
<comment type="caution">
    <text evidence="11">The sequence shown here is derived from an EMBL/GenBank/DDBJ whole genome shotgun (WGS) entry which is preliminary data.</text>
</comment>
<keyword evidence="3" id="KW-0813">Transport</keyword>
<dbReference type="PROSITE" id="PS50928">
    <property type="entry name" value="ABC_TM1"/>
    <property type="match status" value="1"/>
</dbReference>
<sequence>MTSVASSAPVATAAGPASGTISPPQGRRPRRLRLSRPALLTPAGIGLLPFAVWVLLFLAVPTLLALGTGFLDGDGSFTLTNVEALGDPFVLSGFGASFGISAVTALVGVIVGGLVCYALLGANPEGPLRSTVDAISGVLAQFGGVMLAFAFVATIGIQGFFKVWLETTFGIDIFADGVWLYEVPGLILPYIYFQVPLMVITFLPALEGLKPQWAEANATLGGTARVYWTRIALPVLAPSLLGSFLLLFANSFSSYATAAALTSQGAGIVPLQIRAALTSETVLGRENLAGALALGMIVVMAVVMTLYALLQRRAARWQR</sequence>
<feature type="region of interest" description="Disordered" evidence="8">
    <location>
        <begin position="1"/>
        <end position="29"/>
    </location>
</feature>
<feature type="transmembrane region" description="Helical" evidence="9">
    <location>
        <begin position="187"/>
        <end position="206"/>
    </location>
</feature>
<dbReference type="AlphaFoldDB" id="A0A4S4FPS2"/>
<keyword evidence="7 9" id="KW-0472">Membrane</keyword>
<evidence type="ECO:0000256" key="4">
    <source>
        <dbReference type="ARBA" id="ARBA00022475"/>
    </source>
</evidence>
<comment type="similarity">
    <text evidence="2">Belongs to the binding-protein-dependent transport system permease family. CysTW subfamily.</text>
</comment>
<dbReference type="EMBL" id="SSSM01000002">
    <property type="protein sequence ID" value="THG32314.1"/>
    <property type="molecule type" value="Genomic_DNA"/>
</dbReference>
<keyword evidence="5 9" id="KW-0812">Transmembrane</keyword>
<evidence type="ECO:0000313" key="12">
    <source>
        <dbReference type="Proteomes" id="UP000309133"/>
    </source>
</evidence>
<feature type="compositionally biased region" description="Low complexity" evidence="8">
    <location>
        <begin position="1"/>
        <end position="25"/>
    </location>
</feature>
<feature type="transmembrane region" description="Helical" evidence="9">
    <location>
        <begin position="132"/>
        <end position="157"/>
    </location>
</feature>
<feature type="domain" description="ABC transmembrane type-1" evidence="10">
    <location>
        <begin position="94"/>
        <end position="307"/>
    </location>
</feature>
<evidence type="ECO:0000256" key="3">
    <source>
        <dbReference type="ARBA" id="ARBA00022448"/>
    </source>
</evidence>
<dbReference type="PANTHER" id="PTHR42929">
    <property type="entry name" value="INNER MEMBRANE ABC TRANSPORTER PERMEASE PROTEIN YDCU-RELATED-RELATED"/>
    <property type="match status" value="1"/>
</dbReference>
<accession>A0A4S4FPS2</accession>
<feature type="transmembrane region" description="Helical" evidence="9">
    <location>
        <begin position="38"/>
        <end position="71"/>
    </location>
</feature>
<dbReference type="OrthoDB" id="8404154at2"/>
<dbReference type="GO" id="GO:0005886">
    <property type="term" value="C:plasma membrane"/>
    <property type="evidence" value="ECO:0007669"/>
    <property type="project" value="UniProtKB-SubCell"/>
</dbReference>
<dbReference type="GO" id="GO:0055085">
    <property type="term" value="P:transmembrane transport"/>
    <property type="evidence" value="ECO:0007669"/>
    <property type="project" value="InterPro"/>
</dbReference>
<evidence type="ECO:0000256" key="1">
    <source>
        <dbReference type="ARBA" id="ARBA00004651"/>
    </source>
</evidence>
<evidence type="ECO:0000256" key="9">
    <source>
        <dbReference type="SAM" id="Phobius"/>
    </source>
</evidence>
<comment type="subcellular location">
    <subcellularLocation>
        <location evidence="1">Cell membrane</location>
        <topology evidence="1">Multi-pass membrane protein</topology>
    </subcellularLocation>
</comment>
<protein>
    <submittedName>
        <fullName evidence="11">ABC transporter permease subunit</fullName>
    </submittedName>
</protein>